<comment type="subcellular location">
    <subcellularLocation>
        <location evidence="1">Endoplasmic reticulum lumen</location>
    </subcellularLocation>
</comment>
<dbReference type="SUPFAM" id="SSF47473">
    <property type="entry name" value="EF-hand"/>
    <property type="match status" value="2"/>
</dbReference>
<dbReference type="InterPro" id="IPR018247">
    <property type="entry name" value="EF_Hand_1_Ca_BS"/>
</dbReference>
<evidence type="ECO:0000259" key="14">
    <source>
        <dbReference type="PROSITE" id="PS50222"/>
    </source>
</evidence>
<evidence type="ECO:0000256" key="3">
    <source>
        <dbReference type="ARBA" id="ARBA00022729"/>
    </source>
</evidence>
<dbReference type="PROSITE" id="PS00018">
    <property type="entry name" value="EF_HAND_1"/>
    <property type="match status" value="5"/>
</dbReference>
<keyword evidence="8" id="KW-0143">Chaperone</keyword>
<evidence type="ECO:0000256" key="2">
    <source>
        <dbReference type="ARBA" id="ARBA00022723"/>
    </source>
</evidence>
<dbReference type="SMART" id="SM00054">
    <property type="entry name" value="EFh"/>
    <property type="match status" value="4"/>
</dbReference>
<evidence type="ECO:0000256" key="9">
    <source>
        <dbReference type="ARBA" id="ARBA00056975"/>
    </source>
</evidence>
<dbReference type="Pfam" id="PF13499">
    <property type="entry name" value="EF-hand_7"/>
    <property type="match status" value="3"/>
</dbReference>
<dbReference type="STRING" id="6280.A0A0N4TLN3"/>
<keyword evidence="4" id="KW-0677">Repeat</keyword>
<feature type="region of interest" description="Disordered" evidence="12">
    <location>
        <begin position="333"/>
        <end position="360"/>
    </location>
</feature>
<feature type="domain" description="EF-hand" evidence="14">
    <location>
        <begin position="269"/>
        <end position="304"/>
    </location>
</feature>
<evidence type="ECO:0000256" key="4">
    <source>
        <dbReference type="ARBA" id="ARBA00022737"/>
    </source>
</evidence>
<evidence type="ECO:0000313" key="16">
    <source>
        <dbReference type="Proteomes" id="UP000278627"/>
    </source>
</evidence>
<evidence type="ECO:0000256" key="8">
    <source>
        <dbReference type="ARBA" id="ARBA00023186"/>
    </source>
</evidence>
<evidence type="ECO:0000256" key="12">
    <source>
        <dbReference type="SAM" id="MobiDB-lite"/>
    </source>
</evidence>
<dbReference type="GO" id="GO:0005509">
    <property type="term" value="F:calcium ion binding"/>
    <property type="evidence" value="ECO:0007669"/>
    <property type="project" value="InterPro"/>
</dbReference>
<dbReference type="InterPro" id="IPR011992">
    <property type="entry name" value="EF-hand-dom_pair"/>
</dbReference>
<evidence type="ECO:0000313" key="17">
    <source>
        <dbReference type="WBParaSite" id="BPAG_0000930801-mRNA-1"/>
    </source>
</evidence>
<keyword evidence="7" id="KW-0325">Glycoprotein</keyword>
<keyword evidence="16" id="KW-1185">Reference proteome</keyword>
<feature type="domain" description="EF-hand" evidence="14">
    <location>
        <begin position="196"/>
        <end position="231"/>
    </location>
</feature>
<evidence type="ECO:0000256" key="5">
    <source>
        <dbReference type="ARBA" id="ARBA00022824"/>
    </source>
</evidence>
<dbReference type="GO" id="GO:0005788">
    <property type="term" value="C:endoplasmic reticulum lumen"/>
    <property type="evidence" value="ECO:0007669"/>
    <property type="project" value="UniProtKB-SubCell"/>
</dbReference>
<comment type="function">
    <text evidence="9">Probable molecular chaperone assisting protein biosynthesis and transport in the endoplasmic reticulum. Required for the proper biosynthesis and transport of pulmonary surfactant-associated protein A/SP-A, pulmonary surfactant-associated protein D/SP-D and the lipid transporter ABCA3. By regulating both the proper expression and the degradation through the endoplasmic reticulum-associated protein degradation pathway of these proteins plays a crucial role in pulmonary surfactant homeostasis. Has an anti-fibrotic activity by negatively regulating the secretion of type I and type III collagens. This calcium-binding protein also transiently associates with immature PCSK6 and regulates its secretion.</text>
</comment>
<dbReference type="FunFam" id="1.10.238.10:FF:000104">
    <property type="entry name" value="calumenin isoform X1"/>
    <property type="match status" value="1"/>
</dbReference>
<accession>A0A0N4TLN3</accession>
<dbReference type="PANTHER" id="PTHR10827">
    <property type="entry name" value="RETICULOCALBIN"/>
    <property type="match status" value="1"/>
</dbReference>
<proteinExistence type="predicted"/>
<evidence type="ECO:0000256" key="13">
    <source>
        <dbReference type="SAM" id="SignalP"/>
    </source>
</evidence>
<dbReference type="WBParaSite" id="BPAG_0000930801-mRNA-1">
    <property type="protein sequence ID" value="BPAG_0000930801-mRNA-1"/>
    <property type="gene ID" value="BPAG_0000930801"/>
</dbReference>
<keyword evidence="6" id="KW-0106">Calcium</keyword>
<name>A0A0N4TLN3_BRUPA</name>
<organism evidence="17">
    <name type="scientific">Brugia pahangi</name>
    <name type="common">Filarial nematode worm</name>
    <dbReference type="NCBI Taxonomy" id="6280"/>
    <lineage>
        <taxon>Eukaryota</taxon>
        <taxon>Metazoa</taxon>
        <taxon>Ecdysozoa</taxon>
        <taxon>Nematoda</taxon>
        <taxon>Chromadorea</taxon>
        <taxon>Rhabditida</taxon>
        <taxon>Spirurina</taxon>
        <taxon>Spiruromorpha</taxon>
        <taxon>Filarioidea</taxon>
        <taxon>Onchocercidae</taxon>
        <taxon>Brugia</taxon>
    </lineage>
</organism>
<protein>
    <recommendedName>
        <fullName evidence="11">Reticulocalbin-3</fullName>
    </recommendedName>
</protein>
<dbReference type="CDD" id="cd16227">
    <property type="entry name" value="EFh_CREC_RCN2_like"/>
    <property type="match status" value="1"/>
</dbReference>
<keyword evidence="3 13" id="KW-0732">Signal</keyword>
<dbReference type="PANTHER" id="PTHR10827:SF95">
    <property type="entry name" value="LD34388P"/>
    <property type="match status" value="1"/>
</dbReference>
<keyword evidence="2" id="KW-0479">Metal-binding</keyword>
<dbReference type="EMBL" id="UZAD01013151">
    <property type="protein sequence ID" value="VDN90456.1"/>
    <property type="molecule type" value="Genomic_DNA"/>
</dbReference>
<dbReference type="Gene3D" id="1.10.238.10">
    <property type="entry name" value="EF-hand"/>
    <property type="match status" value="3"/>
</dbReference>
<sequence length="360" mass="41462">MQLFYSNGLDFSCSCLLPLLLLTVVKSDREHVEHGFSGKFKKEHSAESDQHNIHADHKVVIGSRKEAEIFDDLSPEEAKRRLAVLAKKMDKDDDGYVIREELEQVIKQNMISLDLEESNDRFREMDTNQDNLVTWDEYVQESFGDIDPENEIMDADDKRLLEDDRKFFSTADQDKDDKLSNAEFHAFQNPESFPHMHAALIEVTMKEKDKNHDGKITLDEFLDDLAGDQKSDWYKVEKNRFEYDYDKDRNGVLEGAEIASWLVMNLETTAAEEVEHLMSKADKDNDGRLSIDEIINESDLFVGSEATNHGENLLATQPNKSNIDERSNESDCINLVDSDDEGQLSPIKRKEFKTRNKVEN</sequence>
<feature type="domain" description="EF-hand" evidence="14">
    <location>
        <begin position="77"/>
        <end position="112"/>
    </location>
</feature>
<dbReference type="AlphaFoldDB" id="A0A0N4TLN3"/>
<gene>
    <name evidence="15" type="ORF">BPAG_LOCUS9270</name>
</gene>
<comment type="subunit">
    <text evidence="10">Interacts with PCSK6 (immature form including the propeptide); probably involved in the maturation and the secretion of PCSK6.</text>
</comment>
<evidence type="ECO:0000256" key="10">
    <source>
        <dbReference type="ARBA" id="ARBA00063143"/>
    </source>
</evidence>
<evidence type="ECO:0000313" key="15">
    <source>
        <dbReference type="EMBL" id="VDN90456.1"/>
    </source>
</evidence>
<dbReference type="GO" id="GO:0015031">
    <property type="term" value="P:protein transport"/>
    <property type="evidence" value="ECO:0007669"/>
    <property type="project" value="UniProtKB-ARBA"/>
</dbReference>
<evidence type="ECO:0000256" key="1">
    <source>
        <dbReference type="ARBA" id="ARBA00004319"/>
    </source>
</evidence>
<dbReference type="PROSITE" id="PS50222">
    <property type="entry name" value="EF_HAND_2"/>
    <property type="match status" value="3"/>
</dbReference>
<dbReference type="InterPro" id="IPR002048">
    <property type="entry name" value="EF_hand_dom"/>
</dbReference>
<reference evidence="17" key="1">
    <citation type="submission" date="2017-02" db="UniProtKB">
        <authorList>
            <consortium name="WormBaseParasite"/>
        </authorList>
    </citation>
    <scope>IDENTIFICATION</scope>
</reference>
<feature type="chain" id="PRO_5043122073" description="Reticulocalbin-3" evidence="13">
    <location>
        <begin position="28"/>
        <end position="360"/>
    </location>
</feature>
<evidence type="ECO:0000256" key="11">
    <source>
        <dbReference type="ARBA" id="ARBA00072696"/>
    </source>
</evidence>
<dbReference type="Proteomes" id="UP000278627">
    <property type="component" value="Unassembled WGS sequence"/>
</dbReference>
<evidence type="ECO:0000256" key="6">
    <source>
        <dbReference type="ARBA" id="ARBA00022837"/>
    </source>
</evidence>
<reference evidence="15 16" key="2">
    <citation type="submission" date="2018-11" db="EMBL/GenBank/DDBJ databases">
        <authorList>
            <consortium name="Pathogen Informatics"/>
        </authorList>
    </citation>
    <scope>NUCLEOTIDE SEQUENCE [LARGE SCALE GENOMIC DNA]</scope>
</reference>
<feature type="signal peptide" evidence="13">
    <location>
        <begin position="1"/>
        <end position="27"/>
    </location>
</feature>
<evidence type="ECO:0000256" key="7">
    <source>
        <dbReference type="ARBA" id="ARBA00023180"/>
    </source>
</evidence>
<keyword evidence="5" id="KW-0256">Endoplasmic reticulum</keyword>